<dbReference type="InterPro" id="IPR000843">
    <property type="entry name" value="HTH_LacI"/>
</dbReference>
<feature type="domain" description="HTH lacI-type" evidence="4">
    <location>
        <begin position="2"/>
        <end position="50"/>
    </location>
</feature>
<dbReference type="InterPro" id="IPR028082">
    <property type="entry name" value="Peripla_BP_I"/>
</dbReference>
<evidence type="ECO:0000313" key="5">
    <source>
        <dbReference type="EMBL" id="MDZ5598837.1"/>
    </source>
</evidence>
<name>A0AAW9JND4_9ENTE</name>
<dbReference type="RefSeq" id="WP_322378840.1">
    <property type="nucleotide sequence ID" value="NZ_JAXOGH010000020.1"/>
</dbReference>
<accession>A0AAW9JND4</accession>
<sequence>MSTIQDVAKLANVSITTVSHVINKTRYVSPELVELVNQAMEKLNYQPLKRKKVAKSYKQRYIGILYPDSFARFHNLLLKNLQKLNSKEMKYQFCLIPIEKSSLSINEINYYKNHLNLDGIIMSLIKIEKESDKIITNYPIIKISPIEKNSNNKSTNYLEINLSIDKTIQEILHKFNRKGHSVMIIYKSENAAIFDEVFQSLSNTFTIENNFCEIKALTGNEIKDVDTLKKIYKQKESSSFLCLDHYSRNCFLLLQSFSNIQVPSDFSVMNVSFNDSSSFITRYIISTENIAKYCLQGLNGYRSKQIVQVRNKYSNGITLAPIARGPFGEKAQSTDCLILSRDEINKIKSNHDFTVGVSFHQGTTLWAKLHEKGIRDVFNEFDIPIVAVMNANFDAKLQNKQLESLIKMGVDAIISIPVDGTLTSNVYQEIIDNNIKLILITNVPKNILKGEYVTCISVNEQKNGAYIAQATGEFMKLNNLKYLGLINHGADFFATKQRDASFKDTVEEEFPEIEISGSVYFHDIDNVKKVTKKLIQNNPIIEVLYICWEEPARAAMEVLKEMNREDIKIFTSDIGIETAGLILDEKNIIATSSQRFYEQGRAMALATINSFLEKKLPSFIAIDPYLINKENLDRGWEVIAKEKLPINIQNK</sequence>
<comment type="caution">
    <text evidence="5">The sequence shown here is derived from an EMBL/GenBank/DDBJ whole genome shotgun (WGS) entry which is preliminary data.</text>
</comment>
<organism evidence="5 6">
    <name type="scientific">Enterococcus cecorum</name>
    <dbReference type="NCBI Taxonomy" id="44008"/>
    <lineage>
        <taxon>Bacteria</taxon>
        <taxon>Bacillati</taxon>
        <taxon>Bacillota</taxon>
        <taxon>Bacilli</taxon>
        <taxon>Lactobacillales</taxon>
        <taxon>Enterococcaceae</taxon>
        <taxon>Enterococcus</taxon>
    </lineage>
</organism>
<evidence type="ECO:0000256" key="3">
    <source>
        <dbReference type="ARBA" id="ARBA00023163"/>
    </source>
</evidence>
<evidence type="ECO:0000256" key="2">
    <source>
        <dbReference type="ARBA" id="ARBA00023125"/>
    </source>
</evidence>
<keyword evidence="2" id="KW-0238">DNA-binding</keyword>
<evidence type="ECO:0000313" key="6">
    <source>
        <dbReference type="Proteomes" id="UP001290582"/>
    </source>
</evidence>
<keyword evidence="1" id="KW-0805">Transcription regulation</keyword>
<protein>
    <submittedName>
        <fullName evidence="5">Substrate-binding domain-containing protein</fullName>
    </submittedName>
</protein>
<dbReference type="EMBL" id="JAXOGL010000032">
    <property type="protein sequence ID" value="MDZ5598837.1"/>
    <property type="molecule type" value="Genomic_DNA"/>
</dbReference>
<dbReference type="CDD" id="cd01392">
    <property type="entry name" value="HTH_LacI"/>
    <property type="match status" value="1"/>
</dbReference>
<dbReference type="Proteomes" id="UP001290582">
    <property type="component" value="Unassembled WGS sequence"/>
</dbReference>
<dbReference type="CDD" id="cd06316">
    <property type="entry name" value="PBP1_ABC_sugar_binding-like"/>
    <property type="match status" value="1"/>
</dbReference>
<dbReference type="Gene3D" id="3.40.50.2300">
    <property type="match status" value="2"/>
</dbReference>
<dbReference type="Gene3D" id="1.10.260.40">
    <property type="entry name" value="lambda repressor-like DNA-binding domains"/>
    <property type="match status" value="1"/>
</dbReference>
<dbReference type="GO" id="GO:0000976">
    <property type="term" value="F:transcription cis-regulatory region binding"/>
    <property type="evidence" value="ECO:0007669"/>
    <property type="project" value="TreeGrafter"/>
</dbReference>
<dbReference type="AlphaFoldDB" id="A0AAW9JND4"/>
<keyword evidence="3" id="KW-0804">Transcription</keyword>
<dbReference type="PROSITE" id="PS00356">
    <property type="entry name" value="HTH_LACI_1"/>
    <property type="match status" value="1"/>
</dbReference>
<gene>
    <name evidence="5" type="ORF">U1294_11600</name>
</gene>
<dbReference type="InterPro" id="IPR025997">
    <property type="entry name" value="SBP_2_dom"/>
</dbReference>
<dbReference type="SUPFAM" id="SSF47413">
    <property type="entry name" value="lambda repressor-like DNA-binding domains"/>
    <property type="match status" value="1"/>
</dbReference>
<dbReference type="Pfam" id="PF13407">
    <property type="entry name" value="Peripla_BP_4"/>
    <property type="match status" value="1"/>
</dbReference>
<proteinExistence type="predicted"/>
<evidence type="ECO:0000256" key="1">
    <source>
        <dbReference type="ARBA" id="ARBA00023015"/>
    </source>
</evidence>
<reference evidence="5" key="1">
    <citation type="submission" date="2023-12" db="EMBL/GenBank/DDBJ databases">
        <title>Molecular genomic analyses of Enterococcus cecorum from sepsis oubreaks in broilers.</title>
        <authorList>
            <person name="Rhoads D."/>
            <person name="Alrubaye A."/>
        </authorList>
    </citation>
    <scope>NUCLEOTIDE SEQUENCE</scope>
    <source>
        <strain evidence="5">1755</strain>
    </source>
</reference>
<dbReference type="PANTHER" id="PTHR30146">
    <property type="entry name" value="LACI-RELATED TRANSCRIPTIONAL REPRESSOR"/>
    <property type="match status" value="1"/>
</dbReference>
<dbReference type="Pfam" id="PF00356">
    <property type="entry name" value="LacI"/>
    <property type="match status" value="1"/>
</dbReference>
<dbReference type="PANTHER" id="PTHR30146:SF24">
    <property type="entry name" value="XYLOSE OPERON REGULATORY PROTEIN"/>
    <property type="match status" value="1"/>
</dbReference>
<dbReference type="SMART" id="SM00354">
    <property type="entry name" value="HTH_LACI"/>
    <property type="match status" value="1"/>
</dbReference>
<dbReference type="InterPro" id="IPR010982">
    <property type="entry name" value="Lambda_DNA-bd_dom_sf"/>
</dbReference>
<evidence type="ECO:0000259" key="4">
    <source>
        <dbReference type="PROSITE" id="PS50932"/>
    </source>
</evidence>
<dbReference type="SUPFAM" id="SSF53822">
    <property type="entry name" value="Periplasmic binding protein-like I"/>
    <property type="match status" value="1"/>
</dbReference>
<dbReference type="GO" id="GO:0003700">
    <property type="term" value="F:DNA-binding transcription factor activity"/>
    <property type="evidence" value="ECO:0007669"/>
    <property type="project" value="TreeGrafter"/>
</dbReference>
<dbReference type="PROSITE" id="PS50932">
    <property type="entry name" value="HTH_LACI_2"/>
    <property type="match status" value="1"/>
</dbReference>